<evidence type="ECO:0000259" key="11">
    <source>
        <dbReference type="PROSITE" id="PS52012"/>
    </source>
</evidence>
<keyword evidence="5" id="KW-0336">GPI-anchor</keyword>
<evidence type="ECO:0000256" key="6">
    <source>
        <dbReference type="ARBA" id="ARBA00022729"/>
    </source>
</evidence>
<evidence type="ECO:0000313" key="12">
    <source>
        <dbReference type="EMBL" id="KAK0510117.1"/>
    </source>
</evidence>
<dbReference type="Proteomes" id="UP001166286">
    <property type="component" value="Unassembled WGS sequence"/>
</dbReference>
<evidence type="ECO:0000256" key="10">
    <source>
        <dbReference type="SAM" id="SignalP"/>
    </source>
</evidence>
<dbReference type="EMBL" id="JAFEKC020000017">
    <property type="protein sequence ID" value="KAK0510117.1"/>
    <property type="molecule type" value="Genomic_DNA"/>
</dbReference>
<dbReference type="InterPro" id="IPR008427">
    <property type="entry name" value="Extracellular_membr_CFEM_dom"/>
</dbReference>
<feature type="chain" id="PRO_5041259768" description="CFEM domain-containing protein" evidence="10">
    <location>
        <begin position="19"/>
        <end position="195"/>
    </location>
</feature>
<dbReference type="Pfam" id="PF05730">
    <property type="entry name" value="CFEM"/>
    <property type="match status" value="1"/>
</dbReference>
<feature type="domain" description="CFEM" evidence="11">
    <location>
        <begin position="1"/>
        <end position="111"/>
    </location>
</feature>
<organism evidence="12 13">
    <name type="scientific">Cladonia borealis</name>
    <dbReference type="NCBI Taxonomy" id="184061"/>
    <lineage>
        <taxon>Eukaryota</taxon>
        <taxon>Fungi</taxon>
        <taxon>Dikarya</taxon>
        <taxon>Ascomycota</taxon>
        <taxon>Pezizomycotina</taxon>
        <taxon>Lecanoromycetes</taxon>
        <taxon>OSLEUM clade</taxon>
        <taxon>Lecanoromycetidae</taxon>
        <taxon>Lecanorales</taxon>
        <taxon>Lecanorineae</taxon>
        <taxon>Cladoniaceae</taxon>
        <taxon>Cladonia</taxon>
    </lineage>
</organism>
<evidence type="ECO:0000256" key="2">
    <source>
        <dbReference type="ARBA" id="ARBA00004613"/>
    </source>
</evidence>
<evidence type="ECO:0000256" key="7">
    <source>
        <dbReference type="ARBA" id="ARBA00023157"/>
    </source>
</evidence>
<evidence type="ECO:0000256" key="9">
    <source>
        <dbReference type="PROSITE-ProRule" id="PRU01356"/>
    </source>
</evidence>
<keyword evidence="8" id="KW-0449">Lipoprotein</keyword>
<evidence type="ECO:0000256" key="5">
    <source>
        <dbReference type="ARBA" id="ARBA00022622"/>
    </source>
</evidence>
<accession>A0AA39UZT9</accession>
<evidence type="ECO:0000256" key="4">
    <source>
        <dbReference type="ARBA" id="ARBA00022525"/>
    </source>
</evidence>
<dbReference type="GO" id="GO:0098552">
    <property type="term" value="C:side of membrane"/>
    <property type="evidence" value="ECO:0007669"/>
    <property type="project" value="UniProtKB-KW"/>
</dbReference>
<feature type="signal peptide" evidence="10">
    <location>
        <begin position="1"/>
        <end position="18"/>
    </location>
</feature>
<gene>
    <name evidence="12" type="ORF">JMJ35_007511</name>
</gene>
<evidence type="ECO:0000256" key="8">
    <source>
        <dbReference type="ARBA" id="ARBA00023288"/>
    </source>
</evidence>
<dbReference type="GO" id="GO:0005576">
    <property type="term" value="C:extracellular region"/>
    <property type="evidence" value="ECO:0007669"/>
    <property type="project" value="UniProtKB-SubCell"/>
</dbReference>
<keyword evidence="5" id="KW-0472">Membrane</keyword>
<evidence type="ECO:0000313" key="13">
    <source>
        <dbReference type="Proteomes" id="UP001166286"/>
    </source>
</evidence>
<protein>
    <recommendedName>
        <fullName evidence="11">CFEM domain-containing protein</fullName>
    </recommendedName>
</protein>
<reference evidence="12" key="1">
    <citation type="submission" date="2023-03" db="EMBL/GenBank/DDBJ databases">
        <title>Complete genome of Cladonia borealis.</title>
        <authorList>
            <person name="Park H."/>
        </authorList>
    </citation>
    <scope>NUCLEOTIDE SEQUENCE</scope>
    <source>
        <strain evidence="12">ANT050790</strain>
    </source>
</reference>
<keyword evidence="13" id="KW-1185">Reference proteome</keyword>
<keyword evidence="6 10" id="KW-0732">Signal</keyword>
<dbReference type="AlphaFoldDB" id="A0AA39UZT9"/>
<comment type="similarity">
    <text evidence="3">Belongs to the RBT5 family.</text>
</comment>
<keyword evidence="5" id="KW-0325">Glycoprotein</keyword>
<comment type="caution">
    <text evidence="12">The sequence shown here is derived from an EMBL/GenBank/DDBJ whole genome shotgun (WGS) entry which is preliminary data.</text>
</comment>
<keyword evidence="7 9" id="KW-1015">Disulfide bond</keyword>
<keyword evidence="4" id="KW-0964">Secreted</keyword>
<name>A0AA39UZT9_9LECA</name>
<proteinExistence type="inferred from homology"/>
<feature type="disulfide bond" evidence="9">
    <location>
        <begin position="51"/>
        <end position="84"/>
    </location>
</feature>
<sequence>MKLQAVLVGLGLLHMVMGSGSQQSPDCVSRCWNNSKYVSTCLEADGNLCLCEDDEFQSVVLQCLYSQCQTTQFGSALHHALSECSDPKTGAPDISPALIRHQGLRKRGSQPIVPVSAPARVVMVSASAKIADHSVARRSVVASGLARFSARPLRSVIRSAVPTPIPTVSPLTTLFPSPTIAISDSTSVQAPTKTS</sequence>
<comment type="caution">
    <text evidence="9">Lacks conserved residue(s) required for the propagation of feature annotation.</text>
</comment>
<evidence type="ECO:0000256" key="3">
    <source>
        <dbReference type="ARBA" id="ARBA00010031"/>
    </source>
</evidence>
<evidence type="ECO:0000256" key="1">
    <source>
        <dbReference type="ARBA" id="ARBA00004589"/>
    </source>
</evidence>
<comment type="subcellular location">
    <subcellularLocation>
        <location evidence="1">Membrane</location>
        <topology evidence="1">Lipid-anchor</topology>
        <topology evidence="1">GPI-anchor</topology>
    </subcellularLocation>
    <subcellularLocation>
        <location evidence="2">Secreted</location>
    </subcellularLocation>
</comment>
<dbReference type="PROSITE" id="PS52012">
    <property type="entry name" value="CFEM"/>
    <property type="match status" value="1"/>
</dbReference>